<proteinExistence type="predicted"/>
<dbReference type="EMBL" id="QZEV01000002">
    <property type="protein sequence ID" value="RJL07337.1"/>
    <property type="molecule type" value="Genomic_DNA"/>
</dbReference>
<name>A0A419A2G3_9RHOB</name>
<organism evidence="1 2">
    <name type="scientific">Paracoccus aestuarii</name>
    <dbReference type="NCBI Taxonomy" id="453842"/>
    <lineage>
        <taxon>Bacteria</taxon>
        <taxon>Pseudomonadati</taxon>
        <taxon>Pseudomonadota</taxon>
        <taxon>Alphaproteobacteria</taxon>
        <taxon>Rhodobacterales</taxon>
        <taxon>Paracoccaceae</taxon>
        <taxon>Paracoccus</taxon>
    </lineage>
</organism>
<dbReference type="Proteomes" id="UP000285530">
    <property type="component" value="Unassembled WGS sequence"/>
</dbReference>
<protein>
    <submittedName>
        <fullName evidence="1">DUF736 domain-containing protein</fullName>
    </submittedName>
</protein>
<keyword evidence="2" id="KW-1185">Reference proteome</keyword>
<evidence type="ECO:0000313" key="1">
    <source>
        <dbReference type="EMBL" id="RJL07337.1"/>
    </source>
</evidence>
<dbReference type="OrthoDB" id="9811595at2"/>
<evidence type="ECO:0000313" key="2">
    <source>
        <dbReference type="Proteomes" id="UP000285530"/>
    </source>
</evidence>
<dbReference type="Pfam" id="PF05284">
    <property type="entry name" value="DUF736"/>
    <property type="match status" value="1"/>
</dbReference>
<sequence>MPQIGQFIRTQSGYSGRFRTLTLDLELVFVPTGSSGVENAPDYRIHIESDEGPDVGAGWTHTGDKAGTFISVALDDPVFAQPIRARLFQSDEDGRDWGLHWTRLKKREEQD</sequence>
<dbReference type="RefSeq" id="WP_119884742.1">
    <property type="nucleotide sequence ID" value="NZ_CP067169.1"/>
</dbReference>
<gene>
    <name evidence="1" type="ORF">D3P06_00945</name>
</gene>
<accession>A0A419A2G3</accession>
<reference evidence="1 2" key="1">
    <citation type="submission" date="2018-09" db="EMBL/GenBank/DDBJ databases">
        <title>Paracoccus onubensis nov. sp. a moderate halophilic bacterium isolated from Gruta de las Maravillas (Aracena, Spain).</title>
        <authorList>
            <person name="Jurado V."/>
            <person name="Gutierrez-Patricio S."/>
            <person name="Gonzalez-Pimentel J.L."/>
            <person name="Laiz L."/>
            <person name="Saiz-Jimenez C."/>
        </authorList>
    </citation>
    <scope>NUCLEOTIDE SEQUENCE [LARGE SCALE GENOMIC DNA]</scope>
    <source>
        <strain evidence="1 2">DSM 19484</strain>
    </source>
</reference>
<dbReference type="InterPro" id="IPR007948">
    <property type="entry name" value="DUF736"/>
</dbReference>
<dbReference type="AlphaFoldDB" id="A0A419A2G3"/>
<comment type="caution">
    <text evidence="1">The sequence shown here is derived from an EMBL/GenBank/DDBJ whole genome shotgun (WGS) entry which is preliminary data.</text>
</comment>